<keyword evidence="4" id="KW-0732">Signal</keyword>
<keyword evidence="1 3" id="KW-0853">WD repeat</keyword>
<reference evidence="5" key="1">
    <citation type="submission" date="2020-01" db="EMBL/GenBank/DDBJ databases">
        <title>Genome Sequencing of Three Apophysomyces-Like Fungal Strains Confirms a Novel Fungal Genus in the Mucoromycota with divergent Burkholderia-like Endosymbiotic Bacteria.</title>
        <authorList>
            <person name="Stajich J.E."/>
            <person name="Macias A.M."/>
            <person name="Carter-House D."/>
            <person name="Lovett B."/>
            <person name="Kasson L.R."/>
            <person name="Berry K."/>
            <person name="Grigoriev I."/>
            <person name="Chang Y."/>
            <person name="Spatafora J."/>
            <person name="Kasson M.T."/>
        </authorList>
    </citation>
    <scope>NUCLEOTIDE SEQUENCE</scope>
    <source>
        <strain evidence="5">NRRL A-21654</strain>
    </source>
</reference>
<dbReference type="PROSITE" id="PS50294">
    <property type="entry name" value="WD_REPEATS_REGION"/>
    <property type="match status" value="1"/>
</dbReference>
<dbReference type="InterPro" id="IPR019775">
    <property type="entry name" value="WD40_repeat_CS"/>
</dbReference>
<dbReference type="PANTHER" id="PTHR44099:SF4">
    <property type="entry name" value="RABCONNECTIN-3B, ISOFORM A"/>
    <property type="match status" value="1"/>
</dbReference>
<keyword evidence="2" id="KW-0677">Repeat</keyword>
<protein>
    <submittedName>
        <fullName evidence="5">Uncharacterized protein</fullName>
    </submittedName>
</protein>
<dbReference type="SUPFAM" id="SSF50978">
    <property type="entry name" value="WD40 repeat-like"/>
    <property type="match status" value="2"/>
</dbReference>
<evidence type="ECO:0000313" key="6">
    <source>
        <dbReference type="Proteomes" id="UP000605846"/>
    </source>
</evidence>
<dbReference type="InterPro" id="IPR049916">
    <property type="entry name" value="WDR72-like"/>
</dbReference>
<dbReference type="InterPro" id="IPR015943">
    <property type="entry name" value="WD40/YVTN_repeat-like_dom_sf"/>
</dbReference>
<evidence type="ECO:0000256" key="4">
    <source>
        <dbReference type="SAM" id="SignalP"/>
    </source>
</evidence>
<dbReference type="InterPro" id="IPR001680">
    <property type="entry name" value="WD40_rpt"/>
</dbReference>
<keyword evidence="6" id="KW-1185">Reference proteome</keyword>
<dbReference type="PROSITE" id="PS00678">
    <property type="entry name" value="WD_REPEATS_1"/>
    <property type="match status" value="1"/>
</dbReference>
<gene>
    <name evidence="5" type="ORF">EC973_006898</name>
</gene>
<dbReference type="OrthoDB" id="338622at2759"/>
<dbReference type="SMART" id="SM00320">
    <property type="entry name" value="WD40"/>
    <property type="match status" value="3"/>
</dbReference>
<feature type="repeat" description="WD" evidence="3">
    <location>
        <begin position="212"/>
        <end position="253"/>
    </location>
</feature>
<feature type="repeat" description="WD" evidence="3">
    <location>
        <begin position="118"/>
        <end position="163"/>
    </location>
</feature>
<dbReference type="PANTHER" id="PTHR44099">
    <property type="entry name" value="RABCONNECTIN-3B, ISOFORM A"/>
    <property type="match status" value="1"/>
</dbReference>
<feature type="signal peptide" evidence="4">
    <location>
        <begin position="1"/>
        <end position="17"/>
    </location>
</feature>
<dbReference type="InterPro" id="IPR036322">
    <property type="entry name" value="WD40_repeat_dom_sf"/>
</dbReference>
<dbReference type="AlphaFoldDB" id="A0A8H7BPZ4"/>
<organism evidence="5 6">
    <name type="scientific">Apophysomyces ossiformis</name>
    <dbReference type="NCBI Taxonomy" id="679940"/>
    <lineage>
        <taxon>Eukaryota</taxon>
        <taxon>Fungi</taxon>
        <taxon>Fungi incertae sedis</taxon>
        <taxon>Mucoromycota</taxon>
        <taxon>Mucoromycotina</taxon>
        <taxon>Mucoromycetes</taxon>
        <taxon>Mucorales</taxon>
        <taxon>Mucorineae</taxon>
        <taxon>Mucoraceae</taxon>
        <taxon>Apophysomyces</taxon>
    </lineage>
</organism>
<accession>A0A8H7BPZ4</accession>
<sequence>MISYCCVPSALLSGTLTTTVCQGERQGKNVLCAITFCNQSDASTFTINIFEPLEEVDFSQKYRAEVPVVSCTATRLVDIWPRYTRKDPKFGAITTTTPVSSNHLAIGYDQRYDVRVFEKAHDGEVTCMIVPEHHPSDHQHLLSGGRDGAVKIWNLIDGKYVASFTVHTLPVESFIEPAEHTDARIRGCVLSVAKDSSLAMISVDSMNCLFIFPGHPYPLSTIQWRVSEDYLILGYTDGTVFVWQMQTAHLDRVLTGKSAKDVLEDDRWPVNRLKLSSSSKQNHTKQTVGLRSISSNVNGLSIPTNFAHIFTFNIRRLVNDIYTNFTIDESSERTAPTILLPSVSSSSFDAVVPELLTPRKEKDDPLDHQNEDALANGTKAVDRGTEWKEKRLELIAAVASALISWDVSEAFEVVCGRPLGLSKDAGKTISFGQEARSSDLIASYALTLPAVVGKKYHFPSLSLLSKYWQDPSARSLFSSAVTGLSKEDILSMVNYWETFLPTSSSPENNGSQMMVRASIVLGLIGCDQPQILSPSVRRSTALSLTLLLSDSDLDEPGESVPVPSIARTLASMELLSQGFSIWESYINAAEVLRTLFVYAVDPQYNALVNRGAKIAVFEIAESNILLVMGTLTYDTMHAKSIEERIRCLKIIGHFIRKKPVLLYGNVQRVVEAVVKTLDPNIPHMRENVLQSATSILHDLVKTYPFVDFSGSAQKLAIGTLEGASIVYDLRTATRSVVLEGHTGPVTVLSFSPDAKFIATCSILDQKVCVWYSNLSLLGILTSSISHGFQQNKQDSATSGSQKPYKVFSFAMPEEL</sequence>
<feature type="chain" id="PRO_5034286948" evidence="4">
    <location>
        <begin position="18"/>
        <end position="815"/>
    </location>
</feature>
<dbReference type="PROSITE" id="PS50082">
    <property type="entry name" value="WD_REPEATS_2"/>
    <property type="match status" value="2"/>
</dbReference>
<evidence type="ECO:0000313" key="5">
    <source>
        <dbReference type="EMBL" id="KAF7727899.1"/>
    </source>
</evidence>
<comment type="caution">
    <text evidence="5">The sequence shown here is derived from an EMBL/GenBank/DDBJ whole genome shotgun (WGS) entry which is preliminary data.</text>
</comment>
<dbReference type="GO" id="GO:0005737">
    <property type="term" value="C:cytoplasm"/>
    <property type="evidence" value="ECO:0007669"/>
    <property type="project" value="TreeGrafter"/>
</dbReference>
<evidence type="ECO:0000256" key="2">
    <source>
        <dbReference type="ARBA" id="ARBA00022737"/>
    </source>
</evidence>
<dbReference type="Pfam" id="PF00400">
    <property type="entry name" value="WD40"/>
    <property type="match status" value="3"/>
</dbReference>
<dbReference type="Gene3D" id="2.130.10.10">
    <property type="entry name" value="YVTN repeat-like/Quinoprotein amine dehydrogenase"/>
    <property type="match status" value="2"/>
</dbReference>
<dbReference type="Proteomes" id="UP000605846">
    <property type="component" value="Unassembled WGS sequence"/>
</dbReference>
<name>A0A8H7BPZ4_9FUNG</name>
<evidence type="ECO:0000256" key="1">
    <source>
        <dbReference type="ARBA" id="ARBA00022574"/>
    </source>
</evidence>
<proteinExistence type="predicted"/>
<evidence type="ECO:0000256" key="3">
    <source>
        <dbReference type="PROSITE-ProRule" id="PRU00221"/>
    </source>
</evidence>
<dbReference type="EMBL" id="JABAYA010000047">
    <property type="protein sequence ID" value="KAF7727899.1"/>
    <property type="molecule type" value="Genomic_DNA"/>
</dbReference>